<reference evidence="2 3" key="1">
    <citation type="submission" date="2019-03" db="EMBL/GenBank/DDBJ databases">
        <title>Algoriphagus aquimaris sp. nov., isolated form marine sediment in Pohang, Korea.</title>
        <authorList>
            <person name="Kim J."/>
            <person name="Yoon S.-H."/>
            <person name="Lee S.-S."/>
        </authorList>
    </citation>
    <scope>NUCLEOTIDE SEQUENCE [LARGE SCALE GENOMIC DNA]</scope>
    <source>
        <strain evidence="2 3">F21</strain>
    </source>
</reference>
<accession>A0A4V3ARW7</accession>
<organism evidence="2 3">
    <name type="scientific">Algoriphagus formosus</name>
    <dbReference type="NCBI Taxonomy" id="2007308"/>
    <lineage>
        <taxon>Bacteria</taxon>
        <taxon>Pseudomonadati</taxon>
        <taxon>Bacteroidota</taxon>
        <taxon>Cytophagia</taxon>
        <taxon>Cytophagales</taxon>
        <taxon>Cyclobacteriaceae</taxon>
        <taxon>Algoriphagus</taxon>
    </lineage>
</organism>
<keyword evidence="3" id="KW-1185">Reference proteome</keyword>
<protein>
    <recommendedName>
        <fullName evidence="1">RES domain-containing protein</fullName>
    </recommendedName>
</protein>
<sequence>MNFCALNIFLDPSILLIGRKMGISRGNCPYSSQLNIPLVPLSFISEKLETLLSLYSPANNEDEGVDLIDHILEYWPGLFDLRNIQKSILSTLLGNIVEENEILDSGLVKNKVVFLPHADESNKDFEFDLNTRWDKLSSELKFQNRFFLSEELDWDSIRTTLELLVRTHVKGNRYYRSRISEDPIDIREMGKPPKEKASAGRANPVGIPYLYLATDPETTYYESRAGLHEHIYLGEFESKENLNIVSLERIEFLGPVEIQELGFDLEEFVRYKGFLMKLSQELSKPIRKKDSDFDYLPTQYLCEYIKSVLGFDGVQYQSAMNPSGSNLVIFNDQKVECIKVKVLKVDEVNYKISEKR</sequence>
<dbReference type="AlphaFoldDB" id="A0A4V3ARW7"/>
<comment type="caution">
    <text evidence="2">The sequence shown here is derived from an EMBL/GenBank/DDBJ whole genome shotgun (WGS) entry which is preliminary data.</text>
</comment>
<gene>
    <name evidence="2" type="ORF">E1898_04265</name>
</gene>
<dbReference type="InterPro" id="IPR014914">
    <property type="entry name" value="RES_dom"/>
</dbReference>
<dbReference type="Proteomes" id="UP000295438">
    <property type="component" value="Unassembled WGS sequence"/>
</dbReference>
<dbReference type="SMART" id="SM00953">
    <property type="entry name" value="RES"/>
    <property type="match status" value="1"/>
</dbReference>
<dbReference type="Pfam" id="PF08808">
    <property type="entry name" value="RES"/>
    <property type="match status" value="1"/>
</dbReference>
<feature type="domain" description="RES" evidence="1">
    <location>
        <begin position="185"/>
        <end position="341"/>
    </location>
</feature>
<evidence type="ECO:0000313" key="2">
    <source>
        <dbReference type="EMBL" id="TDK48237.1"/>
    </source>
</evidence>
<dbReference type="EMBL" id="SMUW01000027">
    <property type="protein sequence ID" value="TDK48237.1"/>
    <property type="molecule type" value="Genomic_DNA"/>
</dbReference>
<name>A0A4V3ARW7_9BACT</name>
<evidence type="ECO:0000313" key="3">
    <source>
        <dbReference type="Proteomes" id="UP000295438"/>
    </source>
</evidence>
<evidence type="ECO:0000259" key="1">
    <source>
        <dbReference type="SMART" id="SM00953"/>
    </source>
</evidence>
<proteinExistence type="predicted"/>